<keyword evidence="3" id="KW-1185">Reference proteome</keyword>
<keyword evidence="1" id="KW-0472">Membrane</keyword>
<proteinExistence type="predicted"/>
<sequence length="253" mass="29586">MRMQNYTFMRTLQSAISKIFLLFFLLFTQSIELKAQNDIAKKADSLFNEKNYTEAAKLYQIIFKDPKVNQANISLKLAYINENEGNIPMALYYLNNYYNFKPSNEVFDKMNKLALAGKYQGYERNNINFVFALYQQYYIFILYGLIILGIFLIVVLYNKKKHGKPIQRNNWILALTYMALLALLINLPSTYRTAIVKERTYLRNFPSSAAPIIGEIEPGNKINIFGSKDIWQKALWNRGVAYVNKNDLWLLED</sequence>
<reference key="1">
    <citation type="submission" date="2010-11" db="EMBL/GenBank/DDBJ databases">
        <title>The complete genome of Leadbetterella byssophila DSM 17132.</title>
        <authorList>
            <consortium name="US DOE Joint Genome Institute (JGI-PGF)"/>
            <person name="Lucas S."/>
            <person name="Copeland A."/>
            <person name="Lapidus A."/>
            <person name="Glavina del Rio T."/>
            <person name="Dalin E."/>
            <person name="Tice H."/>
            <person name="Bruce D."/>
            <person name="Goodwin L."/>
            <person name="Pitluck S."/>
            <person name="Kyrpides N."/>
            <person name="Mavromatis K."/>
            <person name="Ivanova N."/>
            <person name="Teshima H."/>
            <person name="Brettin T."/>
            <person name="Detter J.C."/>
            <person name="Han C."/>
            <person name="Tapia R."/>
            <person name="Land M."/>
            <person name="Hauser L."/>
            <person name="Markowitz V."/>
            <person name="Cheng J.-F."/>
            <person name="Hugenholtz P."/>
            <person name="Woyke T."/>
            <person name="Wu D."/>
            <person name="Tindall B."/>
            <person name="Pomrenke H.G."/>
            <person name="Brambilla E."/>
            <person name="Klenk H.-P."/>
            <person name="Eisen J.A."/>
        </authorList>
    </citation>
    <scope>NUCLEOTIDE SEQUENCE [LARGE SCALE GENOMIC DNA]</scope>
    <source>
        <strain>DSM 17132</strain>
    </source>
</reference>
<reference evidence="2 3" key="2">
    <citation type="journal article" date="2011" name="Stand. Genomic Sci.">
        <title>Complete genome sequence of Leadbetterella byssophila type strain (4M15).</title>
        <authorList>
            <person name="Abt B."/>
            <person name="Teshima H."/>
            <person name="Lucas S."/>
            <person name="Lapidus A."/>
            <person name="Del Rio T.G."/>
            <person name="Nolan M."/>
            <person name="Tice H."/>
            <person name="Cheng J.F."/>
            <person name="Pitluck S."/>
            <person name="Liolios K."/>
            <person name="Pagani I."/>
            <person name="Ivanova N."/>
            <person name="Mavromatis K."/>
            <person name="Pati A."/>
            <person name="Tapia R."/>
            <person name="Han C."/>
            <person name="Goodwin L."/>
            <person name="Chen A."/>
            <person name="Palaniappan K."/>
            <person name="Land M."/>
            <person name="Hauser L."/>
            <person name="Chang Y.J."/>
            <person name="Jeffries C.D."/>
            <person name="Rohde M."/>
            <person name="Goker M."/>
            <person name="Tindall B.J."/>
            <person name="Detter J.C."/>
            <person name="Woyke T."/>
            <person name="Bristow J."/>
            <person name="Eisen J.A."/>
            <person name="Markowitz V."/>
            <person name="Hugenholtz P."/>
            <person name="Klenk H.P."/>
            <person name="Kyrpides N.C."/>
        </authorList>
    </citation>
    <scope>NUCLEOTIDE SEQUENCE [LARGE SCALE GENOMIC DNA]</scope>
    <source>
        <strain evidence="3">DSM 17132 / JCM 16389 / KACC 11308 / NBRC 106382 / 4M15</strain>
    </source>
</reference>
<organism evidence="2 3">
    <name type="scientific">Leadbetterella byssophila (strain DSM 17132 / JCM 16389 / KACC 11308 / NBRC 106382 / 4M15)</name>
    <dbReference type="NCBI Taxonomy" id="649349"/>
    <lineage>
        <taxon>Bacteria</taxon>
        <taxon>Pseudomonadati</taxon>
        <taxon>Bacteroidota</taxon>
        <taxon>Cytophagia</taxon>
        <taxon>Cytophagales</taxon>
        <taxon>Leadbetterellaceae</taxon>
        <taxon>Leadbetterella</taxon>
    </lineage>
</organism>
<dbReference type="KEGG" id="lby:Lbys_0760"/>
<keyword evidence="1" id="KW-0812">Transmembrane</keyword>
<dbReference type="Proteomes" id="UP000007435">
    <property type="component" value="Chromosome"/>
</dbReference>
<name>E4RQ37_LEAB4</name>
<feature type="transmembrane region" description="Helical" evidence="1">
    <location>
        <begin position="169"/>
        <end position="187"/>
    </location>
</feature>
<evidence type="ECO:0000313" key="2">
    <source>
        <dbReference type="EMBL" id="ADQ16520.1"/>
    </source>
</evidence>
<dbReference type="AlphaFoldDB" id="E4RQ37"/>
<feature type="transmembrane region" description="Helical" evidence="1">
    <location>
        <begin position="137"/>
        <end position="157"/>
    </location>
</feature>
<accession>E4RQ37</accession>
<evidence type="ECO:0000256" key="1">
    <source>
        <dbReference type="SAM" id="Phobius"/>
    </source>
</evidence>
<dbReference type="EMBL" id="CP002305">
    <property type="protein sequence ID" value="ADQ16520.1"/>
    <property type="molecule type" value="Genomic_DNA"/>
</dbReference>
<gene>
    <name evidence="2" type="ordered locus">Lbys_0760</name>
</gene>
<evidence type="ECO:0000313" key="3">
    <source>
        <dbReference type="Proteomes" id="UP000007435"/>
    </source>
</evidence>
<dbReference type="HOGENOM" id="CLU_096050_0_0_10"/>
<keyword evidence="1" id="KW-1133">Transmembrane helix</keyword>
<dbReference type="eggNOG" id="COG3103">
    <property type="taxonomic scope" value="Bacteria"/>
</dbReference>
<evidence type="ECO:0008006" key="4">
    <source>
        <dbReference type="Google" id="ProtNLM"/>
    </source>
</evidence>
<protein>
    <recommendedName>
        <fullName evidence="4">SH3b domain-containing protein</fullName>
    </recommendedName>
</protein>
<dbReference type="STRING" id="649349.Lbys_0760"/>